<gene>
    <name evidence="1" type="ORF">SAMN05421630_101647</name>
</gene>
<protein>
    <submittedName>
        <fullName evidence="1">Uncharacterized protein</fullName>
    </submittedName>
</protein>
<dbReference type="OrthoDB" id="5195799at2"/>
<dbReference type="AlphaFoldDB" id="A0A222VP22"/>
<keyword evidence="2" id="KW-1185">Reference proteome</keyword>
<organism evidence="1 2">
    <name type="scientific">Prauserella marina</name>
    <dbReference type="NCBI Taxonomy" id="530584"/>
    <lineage>
        <taxon>Bacteria</taxon>
        <taxon>Bacillati</taxon>
        <taxon>Actinomycetota</taxon>
        <taxon>Actinomycetes</taxon>
        <taxon>Pseudonocardiales</taxon>
        <taxon>Pseudonocardiaceae</taxon>
        <taxon>Prauserella</taxon>
    </lineage>
</organism>
<reference evidence="1 2" key="1">
    <citation type="submission" date="2016-10" db="EMBL/GenBank/DDBJ databases">
        <authorList>
            <person name="de Groot N.N."/>
        </authorList>
    </citation>
    <scope>NUCLEOTIDE SEQUENCE [LARGE SCALE GENOMIC DNA]</scope>
    <source>
        <strain evidence="1 2">CGMCC 4.5506</strain>
    </source>
</reference>
<evidence type="ECO:0000313" key="1">
    <source>
        <dbReference type="EMBL" id="SDC16156.1"/>
    </source>
</evidence>
<evidence type="ECO:0000313" key="2">
    <source>
        <dbReference type="Proteomes" id="UP000199494"/>
    </source>
</evidence>
<dbReference type="EMBL" id="FMZE01000001">
    <property type="protein sequence ID" value="SDC16156.1"/>
    <property type="molecule type" value="Genomic_DNA"/>
</dbReference>
<dbReference type="RefSeq" id="WP_091796924.1">
    <property type="nucleotide sequence ID" value="NZ_CP016353.1"/>
</dbReference>
<dbReference type="STRING" id="530584.SAMN05421630_101647"/>
<accession>A0A222VP22</accession>
<dbReference type="Proteomes" id="UP000199494">
    <property type="component" value="Unassembled WGS sequence"/>
</dbReference>
<sequence>MSEPTAQAPPPLAGTADAIAAAVTGHPRVVRLAGGRYGALATHLPGRKVTGVRVTGDGEPVDIGVVLTLGDPLPGVVAELRERVRAVAGKVPVNVEITDVEPGESSTVDTRREGA</sequence>
<dbReference type="KEGG" id="pmad:BAY61_11385"/>
<proteinExistence type="predicted"/>
<name>A0A222VP22_9PSEU</name>